<dbReference type="SUPFAM" id="SSF53335">
    <property type="entry name" value="S-adenosyl-L-methionine-dependent methyltransferases"/>
    <property type="match status" value="1"/>
</dbReference>
<dbReference type="PANTHER" id="PTHR10629">
    <property type="entry name" value="CYTOSINE-SPECIFIC METHYLTRANSFERASE"/>
    <property type="match status" value="1"/>
</dbReference>
<evidence type="ECO:0000313" key="10">
    <source>
        <dbReference type="Proteomes" id="UP000315454"/>
    </source>
</evidence>
<evidence type="ECO:0000256" key="7">
    <source>
        <dbReference type="RuleBase" id="RU000417"/>
    </source>
</evidence>
<dbReference type="PROSITE" id="PS51679">
    <property type="entry name" value="SAM_MT_C5"/>
    <property type="match status" value="1"/>
</dbReference>
<sequence length="693" mass="78906">MGTSPPCTTIIPADPHRLRALRGPEQRLDAHPQACGLEDLPAHVRGLDNPGPLAVDLFCGAGGMSLGLHAAGFEVILGVDIRPDSIATHRHHFPGCSHQGDLSDPEELERIIRQLDRCGDISLVAGGPPCQPFSRNIRWRKHDEKAARQHRELNSGRRELSESFMTVVKCIRPRAFLMENVPDIALTGDQDIFRDIVSRAEAAGYRVHARIIYAWHHGVPQLRPRLFIAGTHIRHASPLLWPEPEFVDEKSAPNLLDAIGDLPPLQGSWREHWQEKHDYRGPSTPYQRRMREWLPVEADAIHDHITRRVREDDLRTFQLMRSTGMKYHQLEDDQRRYQVVSRAQRQGHGGKQSGKDHSFRNKYNILEPGQPCLTITAHMAKDGYWYIHPYQDRTLSIREAARVQSFPDGFRFHGTPSNRFHQVGEAVAPLVGEVLGRALLKSLQEKDKDNDSNWLAPQEVRDELLRWYRFRGNSSRLPWAAQRQNGAKIPEKVRAWRAFLGELIVSGMKTHNQPQFWPQIVDRWKDHEAYLQDRNRKMYLKALRSRKNDFLSSRQLADLDELLQEIADRINEGLPWSEWVRTDFPGFSRDRIRQCLAMVGITADRSCSIGLGRMVCRVMGVPDLSVSGSRQLRELHLGLMLGGDPHGKVYRAAVAVADRWCGPEPLCDGKGDSSGEECPLSELCREAQHGSPR</sequence>
<dbReference type="GO" id="GO:0032259">
    <property type="term" value="P:methylation"/>
    <property type="evidence" value="ECO:0007669"/>
    <property type="project" value="UniProtKB-KW"/>
</dbReference>
<comment type="catalytic activity">
    <reaction evidence="7">
        <text>a 2'-deoxycytidine in DNA + S-adenosyl-L-methionine = a 5-methyl-2'-deoxycytidine in DNA + S-adenosyl-L-homocysteine + H(+)</text>
        <dbReference type="Rhea" id="RHEA:13681"/>
        <dbReference type="Rhea" id="RHEA-COMP:11369"/>
        <dbReference type="Rhea" id="RHEA-COMP:11370"/>
        <dbReference type="ChEBI" id="CHEBI:15378"/>
        <dbReference type="ChEBI" id="CHEBI:57856"/>
        <dbReference type="ChEBI" id="CHEBI:59789"/>
        <dbReference type="ChEBI" id="CHEBI:85452"/>
        <dbReference type="ChEBI" id="CHEBI:85454"/>
        <dbReference type="EC" id="2.1.1.37"/>
    </reaction>
</comment>
<dbReference type="Gene3D" id="3.40.50.150">
    <property type="entry name" value="Vaccinia Virus protein VP39"/>
    <property type="match status" value="1"/>
</dbReference>
<organism evidence="9 10">
    <name type="scientific">Aphanocapsa feldmannii 277cI</name>
    <dbReference type="NCBI Taxonomy" id="2507554"/>
    <lineage>
        <taxon>Bacteria</taxon>
        <taxon>Bacillati</taxon>
        <taxon>Cyanobacteriota</taxon>
        <taxon>Cyanophyceae</taxon>
        <taxon>Oscillatoriophycideae</taxon>
        <taxon>Chroococcales</taxon>
        <taxon>Microcystaceae</taxon>
        <taxon>Aphanocapsa</taxon>
    </lineage>
</organism>
<accession>A0A524RWD2</accession>
<proteinExistence type="inferred from homology"/>
<keyword evidence="1 5" id="KW-0489">Methyltransferase</keyword>
<comment type="caution">
    <text evidence="9">The sequence shown here is derived from an EMBL/GenBank/DDBJ whole genome shotgun (WGS) entry which is preliminary data.</text>
</comment>
<evidence type="ECO:0000256" key="6">
    <source>
        <dbReference type="RuleBase" id="RU000416"/>
    </source>
</evidence>
<dbReference type="NCBIfam" id="TIGR00675">
    <property type="entry name" value="dcm"/>
    <property type="match status" value="1"/>
</dbReference>
<reference evidence="9 10" key="1">
    <citation type="journal article" date="2019" name="mSystems">
        <title>Life at home and on the roam: Genomic adaptions reflect the dual lifestyle of an intracellular, facultative symbiont.</title>
        <authorList>
            <person name="Burgsdorf I."/>
        </authorList>
    </citation>
    <scope>NUCLEOTIDE SEQUENCE [LARGE SCALE GENOMIC DNA]</scope>
    <source>
        <strain evidence="9">277cI</strain>
    </source>
</reference>
<dbReference type="GO" id="GO:0009307">
    <property type="term" value="P:DNA restriction-modification system"/>
    <property type="evidence" value="ECO:0007669"/>
    <property type="project" value="UniProtKB-KW"/>
</dbReference>
<keyword evidence="2 5" id="KW-0808">Transferase</keyword>
<feature type="region of interest" description="Disordered" evidence="8">
    <location>
        <begin position="343"/>
        <end position="362"/>
    </location>
</feature>
<evidence type="ECO:0000256" key="2">
    <source>
        <dbReference type="ARBA" id="ARBA00022679"/>
    </source>
</evidence>
<dbReference type="Gene3D" id="3.90.120.10">
    <property type="entry name" value="DNA Methylase, subunit A, domain 2"/>
    <property type="match status" value="1"/>
</dbReference>
<dbReference type="Proteomes" id="UP000315454">
    <property type="component" value="Unassembled WGS sequence"/>
</dbReference>
<dbReference type="EMBL" id="SRMN01000004">
    <property type="protein sequence ID" value="TGH27845.1"/>
    <property type="molecule type" value="Genomic_DNA"/>
</dbReference>
<evidence type="ECO:0000256" key="5">
    <source>
        <dbReference type="PROSITE-ProRule" id="PRU01016"/>
    </source>
</evidence>
<dbReference type="PROSITE" id="PS00094">
    <property type="entry name" value="C5_MTASE_1"/>
    <property type="match status" value="1"/>
</dbReference>
<evidence type="ECO:0000256" key="8">
    <source>
        <dbReference type="SAM" id="MobiDB-lite"/>
    </source>
</evidence>
<feature type="active site" evidence="5">
    <location>
        <position position="130"/>
    </location>
</feature>
<gene>
    <name evidence="9" type="ORF">ERJ68_00425</name>
</gene>
<comment type="similarity">
    <text evidence="5 6">Belongs to the class I-like SAM-binding methyltransferase superfamily. C5-methyltransferase family.</text>
</comment>
<dbReference type="InterPro" id="IPR018117">
    <property type="entry name" value="C5_DNA_meth_AS"/>
</dbReference>
<dbReference type="InterPro" id="IPR001525">
    <property type="entry name" value="C5_MeTfrase"/>
</dbReference>
<keyword evidence="4" id="KW-0680">Restriction system</keyword>
<dbReference type="EC" id="2.1.1.37" evidence="7"/>
<evidence type="ECO:0000256" key="3">
    <source>
        <dbReference type="ARBA" id="ARBA00022691"/>
    </source>
</evidence>
<evidence type="ECO:0000256" key="1">
    <source>
        <dbReference type="ARBA" id="ARBA00022603"/>
    </source>
</evidence>
<evidence type="ECO:0000313" key="9">
    <source>
        <dbReference type="EMBL" id="TGH27845.1"/>
    </source>
</evidence>
<dbReference type="AlphaFoldDB" id="A0A524RWD2"/>
<keyword evidence="3 5" id="KW-0949">S-adenosyl-L-methionine</keyword>
<dbReference type="GO" id="GO:0003886">
    <property type="term" value="F:DNA (cytosine-5-)-methyltransferase activity"/>
    <property type="evidence" value="ECO:0007669"/>
    <property type="project" value="UniProtKB-EC"/>
</dbReference>
<protein>
    <recommendedName>
        <fullName evidence="7">Cytosine-specific methyltransferase</fullName>
        <ecNumber evidence="7">2.1.1.37</ecNumber>
    </recommendedName>
</protein>
<dbReference type="InterPro" id="IPR050390">
    <property type="entry name" value="C5-Methyltransferase"/>
</dbReference>
<dbReference type="Pfam" id="PF00145">
    <property type="entry name" value="DNA_methylase"/>
    <property type="match status" value="1"/>
</dbReference>
<dbReference type="PANTHER" id="PTHR10629:SF52">
    <property type="entry name" value="DNA (CYTOSINE-5)-METHYLTRANSFERASE 1"/>
    <property type="match status" value="1"/>
</dbReference>
<dbReference type="PRINTS" id="PR00105">
    <property type="entry name" value="C5METTRFRASE"/>
</dbReference>
<evidence type="ECO:0000256" key="4">
    <source>
        <dbReference type="ARBA" id="ARBA00022747"/>
    </source>
</evidence>
<name>A0A524RWD2_9CHRO</name>
<dbReference type="InterPro" id="IPR029063">
    <property type="entry name" value="SAM-dependent_MTases_sf"/>
</dbReference>